<evidence type="ECO:0000313" key="3">
    <source>
        <dbReference type="EMBL" id="KAJ2786369.1"/>
    </source>
</evidence>
<dbReference type="SUPFAM" id="SSF47095">
    <property type="entry name" value="HMG-box"/>
    <property type="match status" value="1"/>
</dbReference>
<feature type="compositionally biased region" description="Polar residues" evidence="1">
    <location>
        <begin position="191"/>
        <end position="205"/>
    </location>
</feature>
<name>A0A9W8HHP3_9FUNG</name>
<evidence type="ECO:0000259" key="2">
    <source>
        <dbReference type="Pfam" id="PF04690"/>
    </source>
</evidence>
<dbReference type="InterPro" id="IPR036910">
    <property type="entry name" value="HMG_box_dom_sf"/>
</dbReference>
<organism evidence="3 4">
    <name type="scientific">Coemansia interrupta</name>
    <dbReference type="NCBI Taxonomy" id="1126814"/>
    <lineage>
        <taxon>Eukaryota</taxon>
        <taxon>Fungi</taxon>
        <taxon>Fungi incertae sedis</taxon>
        <taxon>Zoopagomycota</taxon>
        <taxon>Kickxellomycotina</taxon>
        <taxon>Kickxellomycetes</taxon>
        <taxon>Kickxellales</taxon>
        <taxon>Kickxellaceae</taxon>
        <taxon>Coemansia</taxon>
    </lineage>
</organism>
<dbReference type="Gene3D" id="1.10.30.10">
    <property type="entry name" value="High mobility group box domain"/>
    <property type="match status" value="1"/>
</dbReference>
<dbReference type="OrthoDB" id="667577at2759"/>
<dbReference type="AlphaFoldDB" id="A0A9W8HHP3"/>
<feature type="compositionally biased region" description="Low complexity" evidence="1">
    <location>
        <begin position="61"/>
        <end position="86"/>
    </location>
</feature>
<dbReference type="Proteomes" id="UP001140172">
    <property type="component" value="Unassembled WGS sequence"/>
</dbReference>
<feature type="compositionally biased region" description="Polar residues" evidence="1">
    <location>
        <begin position="268"/>
        <end position="285"/>
    </location>
</feature>
<protein>
    <recommendedName>
        <fullName evidence="2">YABBY protein C-terminal domain-containing protein</fullName>
    </recommendedName>
</protein>
<gene>
    <name evidence="3" type="ORF">GGI15_001577</name>
</gene>
<dbReference type="EMBL" id="JANBUM010000065">
    <property type="protein sequence ID" value="KAJ2786369.1"/>
    <property type="molecule type" value="Genomic_DNA"/>
</dbReference>
<dbReference type="CDD" id="cd00084">
    <property type="entry name" value="HMG-box_SF"/>
    <property type="match status" value="1"/>
</dbReference>
<dbReference type="InterPro" id="IPR056775">
    <property type="entry name" value="YABBY_C"/>
</dbReference>
<sequence length="285" mass="28550">MGRSAKTSKRGKANNSPYNVFFTRELKRIKAENPEMPHKEAFTQAALNWRTSPENPKNKTADGSAGAAALEAAPASKTATAGKPTSPATATTVSEAIAADITAATVPKAASSTAAVLPAAIQEKEVSSSALTPAASDSSAVPKMHNGDVVSNKSGSGIVERKPTPIGGETAALFGSTASPFGSSAMPPLPSQTHPAVPSTGSTTAAKPLFPSSAPHAMPGLSSIPVGNTDGGAASELAPKESDDASKQPAGRKDSAASADDNAKSSEAFMNSHSMVSGTPLTVSK</sequence>
<proteinExistence type="predicted"/>
<evidence type="ECO:0000256" key="1">
    <source>
        <dbReference type="SAM" id="MobiDB-lite"/>
    </source>
</evidence>
<feature type="region of interest" description="Disordered" evidence="1">
    <location>
        <begin position="46"/>
        <end position="88"/>
    </location>
</feature>
<keyword evidence="4" id="KW-1185">Reference proteome</keyword>
<feature type="compositionally biased region" description="Basic and acidic residues" evidence="1">
    <location>
        <begin position="238"/>
        <end position="255"/>
    </location>
</feature>
<feature type="region of interest" description="Disordered" evidence="1">
    <location>
        <begin position="124"/>
        <end position="285"/>
    </location>
</feature>
<dbReference type="Pfam" id="PF04690">
    <property type="entry name" value="YABBY"/>
    <property type="match status" value="1"/>
</dbReference>
<feature type="compositionally biased region" description="Polar residues" evidence="1">
    <location>
        <begin position="46"/>
        <end position="55"/>
    </location>
</feature>
<feature type="domain" description="YABBY protein C-terminal" evidence="2">
    <location>
        <begin position="15"/>
        <end position="55"/>
    </location>
</feature>
<accession>A0A9W8HHP3</accession>
<comment type="caution">
    <text evidence="3">The sequence shown here is derived from an EMBL/GenBank/DDBJ whole genome shotgun (WGS) entry which is preliminary data.</text>
</comment>
<reference evidence="3" key="1">
    <citation type="submission" date="2022-07" db="EMBL/GenBank/DDBJ databases">
        <title>Phylogenomic reconstructions and comparative analyses of Kickxellomycotina fungi.</title>
        <authorList>
            <person name="Reynolds N.K."/>
            <person name="Stajich J.E."/>
            <person name="Barry K."/>
            <person name="Grigoriev I.V."/>
            <person name="Crous P."/>
            <person name="Smith M.E."/>
        </authorList>
    </citation>
    <scope>NUCLEOTIDE SEQUENCE</scope>
    <source>
        <strain evidence="3">BCRC 34489</strain>
    </source>
</reference>
<feature type="compositionally biased region" description="Polar residues" evidence="1">
    <location>
        <begin position="127"/>
        <end position="139"/>
    </location>
</feature>
<evidence type="ECO:0000313" key="4">
    <source>
        <dbReference type="Proteomes" id="UP001140172"/>
    </source>
</evidence>